<dbReference type="PROSITE" id="PS00092">
    <property type="entry name" value="N6_MTASE"/>
    <property type="match status" value="1"/>
</dbReference>
<dbReference type="Gene3D" id="3.40.50.150">
    <property type="entry name" value="Vaccinia Virus protein VP39"/>
    <property type="match status" value="1"/>
</dbReference>
<dbReference type="EMBL" id="DXGG01000154">
    <property type="protein sequence ID" value="HIW87588.1"/>
    <property type="molecule type" value="Genomic_DNA"/>
</dbReference>
<dbReference type="CDD" id="cd11715">
    <property type="entry name" value="THUMP_AdoMetMT"/>
    <property type="match status" value="1"/>
</dbReference>
<accession>A0A9D1RGB7</accession>
<evidence type="ECO:0000313" key="6">
    <source>
        <dbReference type="Proteomes" id="UP000824267"/>
    </source>
</evidence>
<dbReference type="InterPro" id="IPR029063">
    <property type="entry name" value="SAM-dependent_MTases_sf"/>
</dbReference>
<proteinExistence type="predicted"/>
<dbReference type="InterPro" id="IPR054170">
    <property type="entry name" value="RlmL_1st"/>
</dbReference>
<dbReference type="InterPro" id="IPR004114">
    <property type="entry name" value="THUMP_dom"/>
</dbReference>
<feature type="domain" description="THUMP" evidence="4">
    <location>
        <begin position="52"/>
        <end position="163"/>
    </location>
</feature>
<evidence type="ECO:0000313" key="5">
    <source>
        <dbReference type="EMBL" id="HIW87588.1"/>
    </source>
</evidence>
<keyword evidence="2" id="KW-0808">Transferase</keyword>
<dbReference type="Proteomes" id="UP000824267">
    <property type="component" value="Unassembled WGS sequence"/>
</dbReference>
<dbReference type="PROSITE" id="PS51165">
    <property type="entry name" value="THUMP"/>
    <property type="match status" value="1"/>
</dbReference>
<dbReference type="PANTHER" id="PTHR47313">
    <property type="entry name" value="RIBOSOMAL RNA LARGE SUBUNIT METHYLTRANSFERASE K/L"/>
    <property type="match status" value="1"/>
</dbReference>
<evidence type="ECO:0000259" key="4">
    <source>
        <dbReference type="PROSITE" id="PS51165"/>
    </source>
</evidence>
<evidence type="ECO:0000256" key="3">
    <source>
        <dbReference type="PROSITE-ProRule" id="PRU00529"/>
    </source>
</evidence>
<dbReference type="InterPro" id="IPR002052">
    <property type="entry name" value="DNA_methylase_N6_adenine_CS"/>
</dbReference>
<organism evidence="5 6">
    <name type="scientific">Candidatus Onthomorpha intestinigallinarum</name>
    <dbReference type="NCBI Taxonomy" id="2840880"/>
    <lineage>
        <taxon>Bacteria</taxon>
        <taxon>Pseudomonadati</taxon>
        <taxon>Bacteroidota</taxon>
        <taxon>Bacteroidia</taxon>
        <taxon>Bacteroidales</taxon>
        <taxon>Candidatus Onthomorpha</taxon>
    </lineage>
</organism>
<keyword evidence="3" id="KW-0694">RNA-binding</keyword>
<evidence type="ECO:0000256" key="2">
    <source>
        <dbReference type="ARBA" id="ARBA00022679"/>
    </source>
</evidence>
<dbReference type="PANTHER" id="PTHR47313:SF1">
    <property type="entry name" value="RIBOSOMAL RNA LARGE SUBUNIT METHYLTRANSFERASE K_L"/>
    <property type="match status" value="1"/>
</dbReference>
<gene>
    <name evidence="5" type="ORF">IAC47_04850</name>
</gene>
<protein>
    <submittedName>
        <fullName evidence="5">Class I SAM-dependent RNA methyltransferase</fullName>
    </submittedName>
</protein>
<evidence type="ECO:0000256" key="1">
    <source>
        <dbReference type="ARBA" id="ARBA00022603"/>
    </source>
</evidence>
<dbReference type="GO" id="GO:0003723">
    <property type="term" value="F:RNA binding"/>
    <property type="evidence" value="ECO:0007669"/>
    <property type="project" value="UniProtKB-UniRule"/>
</dbReference>
<comment type="caution">
    <text evidence="5">The sequence shown here is derived from an EMBL/GenBank/DDBJ whole genome shotgun (WGS) entry which is preliminary data.</text>
</comment>
<sequence>MISNLSGGKEFRMIAKTMYGLEDVLAGELEKLGAKNIEKLCRAVGFDGDMVTLYRANYCCRTALSILKPIASFTANNEHELYDNVYKIKWEKYINPDGTLFIDNSVNSRIFNHSLYASQKTKDAICDRLRKMFNKRPSVRREDADLRLNLHIHDNQVTISLDSSGDSLHKRNYRANNGQAPLNEVTAAGLIQLSGWQRDCNFFDPMCGSGTLLIEAAMFAYNIPAQYYRKKFAFKKWGDYSAPLWKKVKAEADGMICDFDYKIWGSDISGNAISEARENIEYAKLHKDIELFRNAIEEQEPPEGKTLVITNPPYGERIEVDDIFALYERIGTAFKTKYEGNVAWVISSDLSALKKIGLKPDKRITIYNSNLECRFCRYELYKGSRR</sequence>
<keyword evidence="1 5" id="KW-0489">Methyltransferase</keyword>
<dbReference type="Pfam" id="PF02926">
    <property type="entry name" value="THUMP"/>
    <property type="match status" value="1"/>
</dbReference>
<dbReference type="InterPro" id="IPR000241">
    <property type="entry name" value="RlmKL-like_Mtase"/>
</dbReference>
<dbReference type="SUPFAM" id="SSF53335">
    <property type="entry name" value="S-adenosyl-L-methionine-dependent methyltransferases"/>
    <property type="match status" value="1"/>
</dbReference>
<dbReference type="InterPro" id="IPR053943">
    <property type="entry name" value="RlmKL-like_Mtase_CS"/>
</dbReference>
<dbReference type="SMART" id="SM00981">
    <property type="entry name" value="THUMP"/>
    <property type="match status" value="1"/>
</dbReference>
<name>A0A9D1RGB7_9BACT</name>
<dbReference type="GO" id="GO:0070043">
    <property type="term" value="F:rRNA (guanine-N7-)-methyltransferase activity"/>
    <property type="evidence" value="ECO:0007669"/>
    <property type="project" value="TreeGrafter"/>
</dbReference>
<dbReference type="Gene3D" id="3.30.2130.30">
    <property type="match status" value="1"/>
</dbReference>
<dbReference type="AlphaFoldDB" id="A0A9D1RGB7"/>
<reference evidence="5" key="2">
    <citation type="submission" date="2021-04" db="EMBL/GenBank/DDBJ databases">
        <authorList>
            <person name="Gilroy R."/>
        </authorList>
    </citation>
    <scope>NUCLEOTIDE SEQUENCE</scope>
    <source>
        <strain evidence="5">Gambia16-930</strain>
    </source>
</reference>
<dbReference type="Pfam" id="PF22020">
    <property type="entry name" value="RlmL_1st"/>
    <property type="match status" value="1"/>
</dbReference>
<dbReference type="GO" id="GO:0008990">
    <property type="term" value="F:rRNA (guanine-N2-)-methyltransferase activity"/>
    <property type="evidence" value="ECO:0007669"/>
    <property type="project" value="TreeGrafter"/>
</dbReference>
<dbReference type="Pfam" id="PF01170">
    <property type="entry name" value="UPF0020"/>
    <property type="match status" value="1"/>
</dbReference>
<reference evidence="5" key="1">
    <citation type="journal article" date="2021" name="PeerJ">
        <title>Extensive microbial diversity within the chicken gut microbiome revealed by metagenomics and culture.</title>
        <authorList>
            <person name="Gilroy R."/>
            <person name="Ravi A."/>
            <person name="Getino M."/>
            <person name="Pursley I."/>
            <person name="Horton D.L."/>
            <person name="Alikhan N.F."/>
            <person name="Baker D."/>
            <person name="Gharbi K."/>
            <person name="Hall N."/>
            <person name="Watson M."/>
            <person name="Adriaenssens E.M."/>
            <person name="Foster-Nyarko E."/>
            <person name="Jarju S."/>
            <person name="Secka A."/>
            <person name="Antonio M."/>
            <person name="Oren A."/>
            <person name="Chaudhuri R.R."/>
            <person name="La Ragione R."/>
            <person name="Hildebrand F."/>
            <person name="Pallen M.J."/>
        </authorList>
    </citation>
    <scope>NUCLEOTIDE SEQUENCE</scope>
    <source>
        <strain evidence="5">Gambia16-930</strain>
    </source>
</reference>
<dbReference type="PROSITE" id="PS01261">
    <property type="entry name" value="UPF0020"/>
    <property type="match status" value="1"/>
</dbReference>